<dbReference type="GO" id="GO:0000329">
    <property type="term" value="C:fungal-type vacuole membrane"/>
    <property type="evidence" value="ECO:0007669"/>
    <property type="project" value="TreeGrafter"/>
</dbReference>
<dbReference type="Proteomes" id="UP000094065">
    <property type="component" value="Unassembled WGS sequence"/>
</dbReference>
<accession>A0A1E3HBC7</accession>
<dbReference type="CDD" id="cd03244">
    <property type="entry name" value="ABCC_MRP_domain2"/>
    <property type="match status" value="1"/>
</dbReference>
<dbReference type="InterPro" id="IPR003593">
    <property type="entry name" value="AAA+_ATPase"/>
</dbReference>
<evidence type="ECO:0000313" key="14">
    <source>
        <dbReference type="Proteomes" id="UP000094065"/>
    </source>
</evidence>
<name>A0A1E3HBC7_9TREE</name>
<evidence type="ECO:0000313" key="13">
    <source>
        <dbReference type="EMBL" id="ODN72751.1"/>
    </source>
</evidence>
<dbReference type="GO" id="GO:0140359">
    <property type="term" value="F:ABC-type transporter activity"/>
    <property type="evidence" value="ECO:0007669"/>
    <property type="project" value="InterPro"/>
</dbReference>
<feature type="region of interest" description="Disordered" evidence="9">
    <location>
        <begin position="880"/>
        <end position="906"/>
    </location>
</feature>
<dbReference type="GO" id="GO:0005524">
    <property type="term" value="F:ATP binding"/>
    <property type="evidence" value="ECO:0007669"/>
    <property type="project" value="UniProtKB-KW"/>
</dbReference>
<evidence type="ECO:0008006" key="15">
    <source>
        <dbReference type="Google" id="ProtNLM"/>
    </source>
</evidence>
<comment type="subcellular location">
    <subcellularLocation>
        <location evidence="1">Membrane</location>
    </subcellularLocation>
</comment>
<dbReference type="CDD" id="cd18596">
    <property type="entry name" value="ABC_6TM_VMR1_D1_like"/>
    <property type="match status" value="1"/>
</dbReference>
<dbReference type="Gene3D" id="1.20.1560.10">
    <property type="entry name" value="ABC transporter type 1, transmembrane domain"/>
    <property type="match status" value="3"/>
</dbReference>
<evidence type="ECO:0000256" key="3">
    <source>
        <dbReference type="ARBA" id="ARBA00022692"/>
    </source>
</evidence>
<evidence type="ECO:0000256" key="7">
    <source>
        <dbReference type="ARBA" id="ARBA00022989"/>
    </source>
</evidence>
<dbReference type="InterPro" id="IPR050173">
    <property type="entry name" value="ABC_transporter_C-like"/>
</dbReference>
<dbReference type="PANTHER" id="PTHR24223:SF353">
    <property type="entry name" value="ABC TRANSPORTER ATP-BINDING PROTEIN_PERMEASE VMR1-RELATED"/>
    <property type="match status" value="1"/>
</dbReference>
<sequence>MSSSQSETAILLPSDEVFSRHLDSTDQDRPVKIEEVLKNVKYYKMAFGLSLPVTLGLEIWHLILSLKELAGLETVNQAAKAAIIGQAGIDGFGTAAMACLTLLYVATLFRNISIRTFSLTPKMEHANLHRALCQLGFLSTLLLIGLHAMPGIAYTIITHLSPPSLSAAHATSIRHLRTVALIATLFAEDNVRGEESPRVVIKLTPAAEEADPLLSAVTIDQQEQALPSEPSTNVFDYHNSAMLVFAVIGYMAPLAIRSAYVDSLQQPDLPLLDDRTRNSGIDSAIFSVDNIRKPSIPASKIGSWQLIKTLWAGRGFDSFILETTRNIISFVQIAAMHEIIQSFNEPSGSDKSYTYLMCWGLFFGQTVNVLLSAYCSVRENYMLHTPVRMSISTMLLAKILRTTDAKALEAHNVDADSQKKDNKGRGQAMNLLTIDAKPVASLATHSWALTNRMTTLIIGTAMLYKMLGVSAFVGIACVPLSAPFSWPVAKLIYTFDKGWMRSRDARTGALKEFLLGIKVIKLNAWEPYFGVRISKFRADEVKSWRTSFRFSSLITFWFYTKIMGNPLNAATAFVSLSVRVTIFHAYGLQSFPQVIQSILTCRVCLERLSRYLSQPEIDSDKWEHTSRRISADNATITWPAADGIKIEESGRFKLRDVDLNVPEGKLTVLCGPLGAGKTLLLRAFLGEAKVENGTVFAPRSLPYATPVLSEGETSCIQWTTEMWLNDSVAYAPQQSFIRHGTIRDNILFGALSADLEMFDDGDLTEVGENGVTLSGGQKARVNLTRCLYSRASTVYLDDTLSAVEAHTAQYIFAECLQGGLLETRTTVLVTHHVRLVLPAASFIISLTKDGKVEQACPTSDAKLGGLALENEPALSELGVAREGPRDLPGGRPLVSQTDRKDRARDVSSDIPRASRHVYAKEHREIGRVSRDHYLLIFQAAGGKLYWALLLLIFGGQRALTLSKSFWLAHWSSDPNPEHLDYNLGVFAIISSSFCSNVGFYSRGSRLIHDVVMTRLFTAPLHFFDTTPQGRIVNVLGQDIRRLDCNAADDFGPRTRAQDHQLTFVCQAVTFVALLFGLPLFWISRHINKMRSDIRRLTATASSPLFSFYNEAIDGVVMTRAFGQSQLLMVTMQILNNRERAAQLAAWVGDQCRVFSSPTGFLLVGQNISPSQAGLILGFALRVSSGLFSLIERYSLLEQTLVSAERVIYYINMPDHESEEGILPLNGWPASGKIEVQDLNVRYAPDLPKVLNRVSFTIEPGHRVGLVGATGSGKSTLALALMRAIGDQEGRMLIDGIGTLLLSILRRLNMISQDGTLCSGSLRESLDVTGLRTDSDIYEALCKVHLISRDMSEEDMRENPFADLNTYVAIEGGNFSQGQRQLLCLARALLKDSKILIMDEATSSVDFATDAKITATIKEYFAGTTMLVIAHRLATIMDFDRILVLDKGEVVEEGKPAHLICNHTTRFHALCMAQGNEEYGSLLAMVDGTEFK</sequence>
<gene>
    <name evidence="13" type="ORF">L202_08188</name>
</gene>
<comment type="caution">
    <text evidence="13">The sequence shown here is derived from an EMBL/GenBank/DDBJ whole genome shotgun (WGS) entry which is preliminary data.</text>
</comment>
<evidence type="ECO:0000256" key="9">
    <source>
        <dbReference type="SAM" id="MobiDB-lite"/>
    </source>
</evidence>
<dbReference type="InterPro" id="IPR003439">
    <property type="entry name" value="ABC_transporter-like_ATP-bd"/>
</dbReference>
<dbReference type="FunFam" id="3.40.50.300:FF:001354">
    <property type="entry name" value="ATP-binding cassette (ABC) transporter, putative"/>
    <property type="match status" value="1"/>
</dbReference>
<feature type="transmembrane region" description="Helical" evidence="10">
    <location>
        <begin position="1061"/>
        <end position="1082"/>
    </location>
</feature>
<dbReference type="OrthoDB" id="6500128at2759"/>
<dbReference type="SMART" id="SM00382">
    <property type="entry name" value="AAA"/>
    <property type="match status" value="2"/>
</dbReference>
<dbReference type="STRING" id="1295533.A0A1E3HBC7"/>
<keyword evidence="2" id="KW-0813">Transport</keyword>
<dbReference type="InterPro" id="IPR011527">
    <property type="entry name" value="ABC1_TM_dom"/>
</dbReference>
<keyword evidence="5" id="KW-0547">Nucleotide-binding</keyword>
<keyword evidence="3 10" id="KW-0812">Transmembrane</keyword>
<organism evidence="13 14">
    <name type="scientific">Cryptococcus amylolentus CBS 6039</name>
    <dbReference type="NCBI Taxonomy" id="1295533"/>
    <lineage>
        <taxon>Eukaryota</taxon>
        <taxon>Fungi</taxon>
        <taxon>Dikarya</taxon>
        <taxon>Basidiomycota</taxon>
        <taxon>Agaricomycotina</taxon>
        <taxon>Tremellomycetes</taxon>
        <taxon>Tremellales</taxon>
        <taxon>Cryptococcaceae</taxon>
        <taxon>Cryptococcus</taxon>
    </lineage>
</organism>
<dbReference type="Pfam" id="PF00664">
    <property type="entry name" value="ABC_membrane"/>
    <property type="match status" value="1"/>
</dbReference>
<dbReference type="GeneID" id="30159497"/>
<evidence type="ECO:0000256" key="6">
    <source>
        <dbReference type="ARBA" id="ARBA00022840"/>
    </source>
</evidence>
<dbReference type="PROSITE" id="PS50929">
    <property type="entry name" value="ABC_TM1F"/>
    <property type="match status" value="1"/>
</dbReference>
<feature type="transmembrane region" description="Helical" evidence="10">
    <location>
        <begin position="131"/>
        <end position="157"/>
    </location>
</feature>
<feature type="domain" description="ABC transmembrane type-1" evidence="12">
    <location>
        <begin position="421"/>
        <end position="558"/>
    </location>
</feature>
<feature type="transmembrane region" description="Helical" evidence="10">
    <location>
        <begin position="83"/>
        <end position="110"/>
    </location>
</feature>
<evidence type="ECO:0000256" key="1">
    <source>
        <dbReference type="ARBA" id="ARBA00004370"/>
    </source>
</evidence>
<feature type="transmembrane region" description="Helical" evidence="10">
    <location>
        <begin position="933"/>
        <end position="959"/>
    </location>
</feature>
<keyword evidence="4" id="KW-0677">Repeat</keyword>
<evidence type="ECO:0000259" key="12">
    <source>
        <dbReference type="PROSITE" id="PS50929"/>
    </source>
</evidence>
<dbReference type="PROSITE" id="PS00211">
    <property type="entry name" value="ABC_TRANSPORTER_1"/>
    <property type="match status" value="1"/>
</dbReference>
<evidence type="ECO:0000256" key="4">
    <source>
        <dbReference type="ARBA" id="ARBA00022737"/>
    </source>
</evidence>
<protein>
    <recommendedName>
        <fullName evidence="15">ABC transporter domain-containing protein</fullName>
    </recommendedName>
</protein>
<feature type="transmembrane region" description="Helical" evidence="10">
    <location>
        <begin position="42"/>
        <end position="63"/>
    </location>
</feature>
<keyword evidence="14" id="KW-1185">Reference proteome</keyword>
<dbReference type="PROSITE" id="PS50893">
    <property type="entry name" value="ABC_TRANSPORTER_2"/>
    <property type="match status" value="2"/>
</dbReference>
<dbReference type="RefSeq" id="XP_018988692.1">
    <property type="nucleotide sequence ID" value="XM_019143029.1"/>
</dbReference>
<keyword evidence="7 10" id="KW-1133">Transmembrane helix</keyword>
<evidence type="ECO:0000256" key="8">
    <source>
        <dbReference type="ARBA" id="ARBA00023136"/>
    </source>
</evidence>
<dbReference type="SUPFAM" id="SSF52540">
    <property type="entry name" value="P-loop containing nucleoside triphosphate hydrolases"/>
    <property type="match status" value="2"/>
</dbReference>
<dbReference type="CDD" id="cd03250">
    <property type="entry name" value="ABCC_MRP_domain1"/>
    <property type="match status" value="1"/>
</dbReference>
<evidence type="ECO:0000256" key="5">
    <source>
        <dbReference type="ARBA" id="ARBA00022741"/>
    </source>
</evidence>
<evidence type="ECO:0000256" key="10">
    <source>
        <dbReference type="SAM" id="Phobius"/>
    </source>
</evidence>
<proteinExistence type="predicted"/>
<dbReference type="PANTHER" id="PTHR24223">
    <property type="entry name" value="ATP-BINDING CASSETTE SUB-FAMILY C"/>
    <property type="match status" value="1"/>
</dbReference>
<keyword evidence="6" id="KW-0067">ATP-binding</keyword>
<reference evidence="13 14" key="1">
    <citation type="submission" date="2016-06" db="EMBL/GenBank/DDBJ databases">
        <title>Evolution of pathogenesis and genome organization in the Tremellales.</title>
        <authorList>
            <person name="Cuomo C."/>
            <person name="Litvintseva A."/>
            <person name="Heitman J."/>
            <person name="Chen Y."/>
            <person name="Sun S."/>
            <person name="Springer D."/>
            <person name="Dromer F."/>
            <person name="Young S."/>
            <person name="Zeng Q."/>
            <person name="Chapman S."/>
            <person name="Gujja S."/>
            <person name="Saif S."/>
            <person name="Birren B."/>
        </authorList>
    </citation>
    <scope>NUCLEOTIDE SEQUENCE [LARGE SCALE GENOMIC DNA]</scope>
    <source>
        <strain evidence="13 14">CBS 6039</strain>
    </source>
</reference>
<dbReference type="InterPro" id="IPR027417">
    <property type="entry name" value="P-loop_NTPase"/>
</dbReference>
<dbReference type="Pfam" id="PF00005">
    <property type="entry name" value="ABC_tran"/>
    <property type="match status" value="2"/>
</dbReference>
<feature type="compositionally biased region" description="Basic and acidic residues" evidence="9">
    <location>
        <begin position="897"/>
        <end position="906"/>
    </location>
</feature>
<dbReference type="InterPro" id="IPR036640">
    <property type="entry name" value="ABC1_TM_sf"/>
</dbReference>
<feature type="domain" description="ABC transporter" evidence="11">
    <location>
        <begin position="1235"/>
        <end position="1471"/>
    </location>
</feature>
<dbReference type="Gene3D" id="3.40.50.300">
    <property type="entry name" value="P-loop containing nucleotide triphosphate hydrolases"/>
    <property type="match status" value="2"/>
</dbReference>
<evidence type="ECO:0000259" key="11">
    <source>
        <dbReference type="PROSITE" id="PS50893"/>
    </source>
</evidence>
<feature type="domain" description="ABC transporter" evidence="11">
    <location>
        <begin position="629"/>
        <end position="873"/>
    </location>
</feature>
<dbReference type="InterPro" id="IPR017871">
    <property type="entry name" value="ABC_transporter-like_CS"/>
</dbReference>
<dbReference type="GO" id="GO:0016887">
    <property type="term" value="F:ATP hydrolysis activity"/>
    <property type="evidence" value="ECO:0007669"/>
    <property type="project" value="InterPro"/>
</dbReference>
<dbReference type="EMBL" id="AWGJ01000014">
    <property type="protein sequence ID" value="ODN72751.1"/>
    <property type="molecule type" value="Genomic_DNA"/>
</dbReference>
<evidence type="ECO:0000256" key="2">
    <source>
        <dbReference type="ARBA" id="ARBA00022448"/>
    </source>
</evidence>
<dbReference type="SUPFAM" id="SSF90123">
    <property type="entry name" value="ABC transporter transmembrane region"/>
    <property type="match status" value="2"/>
</dbReference>
<keyword evidence="8 10" id="KW-0472">Membrane</keyword>